<evidence type="ECO:0000313" key="3">
    <source>
        <dbReference type="Proteomes" id="UP000011761"/>
    </source>
</evidence>
<gene>
    <name evidence="2" type="ORF">BAUCODRAFT_332388</name>
</gene>
<evidence type="ECO:0000313" key="2">
    <source>
        <dbReference type="EMBL" id="EMC90963.1"/>
    </source>
</evidence>
<feature type="region of interest" description="Disordered" evidence="1">
    <location>
        <begin position="1"/>
        <end position="20"/>
    </location>
</feature>
<feature type="compositionally biased region" description="Pro residues" evidence="1">
    <location>
        <begin position="162"/>
        <end position="172"/>
    </location>
</feature>
<sequence>MTDQHHQLPPRTRVEEYEEPRPNNGIYRFRCRTTTTPSTAAGIHRVIDEQVIEETVRWPNNEQRRRKERCATIQQSLDAVTLSFTLRVAAEECALGQEPRTHYDDVFSFDYDVNDALRHISGWEDEHAQAEVLPAVPQPLVLLPPAQITTTRGSAANLRPRLAPPPPSPLRPPVHEPRPALSGSLRTTTPAATGDSSGARFVDLGSYRVGEAAGAQQRRQSARRQRITPIYVDDDDGNEDDSLFMPK</sequence>
<proteinExistence type="predicted"/>
<feature type="region of interest" description="Disordered" evidence="1">
    <location>
        <begin position="152"/>
        <end position="247"/>
    </location>
</feature>
<name>M2MI68_BAUPA</name>
<organism evidence="2 3">
    <name type="scientific">Baudoinia panamericana (strain UAMH 10762)</name>
    <name type="common">Angels' share fungus</name>
    <name type="synonym">Baudoinia compniacensis (strain UAMH 10762)</name>
    <dbReference type="NCBI Taxonomy" id="717646"/>
    <lineage>
        <taxon>Eukaryota</taxon>
        <taxon>Fungi</taxon>
        <taxon>Dikarya</taxon>
        <taxon>Ascomycota</taxon>
        <taxon>Pezizomycotina</taxon>
        <taxon>Dothideomycetes</taxon>
        <taxon>Dothideomycetidae</taxon>
        <taxon>Mycosphaerellales</taxon>
        <taxon>Teratosphaeriaceae</taxon>
        <taxon>Baudoinia</taxon>
    </lineage>
</organism>
<dbReference type="Proteomes" id="UP000011761">
    <property type="component" value="Unassembled WGS sequence"/>
</dbReference>
<feature type="compositionally biased region" description="Polar residues" evidence="1">
    <location>
        <begin position="184"/>
        <end position="196"/>
    </location>
</feature>
<evidence type="ECO:0000256" key="1">
    <source>
        <dbReference type="SAM" id="MobiDB-lite"/>
    </source>
</evidence>
<dbReference type="EMBL" id="KB445565">
    <property type="protein sequence ID" value="EMC90963.1"/>
    <property type="molecule type" value="Genomic_DNA"/>
</dbReference>
<dbReference type="GeneID" id="19112028"/>
<feature type="compositionally biased region" description="Acidic residues" evidence="1">
    <location>
        <begin position="232"/>
        <end position="247"/>
    </location>
</feature>
<reference evidence="2 3" key="1">
    <citation type="journal article" date="2012" name="PLoS Pathog.">
        <title>Diverse lifestyles and strategies of plant pathogenesis encoded in the genomes of eighteen Dothideomycetes fungi.</title>
        <authorList>
            <person name="Ohm R.A."/>
            <person name="Feau N."/>
            <person name="Henrissat B."/>
            <person name="Schoch C.L."/>
            <person name="Horwitz B.A."/>
            <person name="Barry K.W."/>
            <person name="Condon B.J."/>
            <person name="Copeland A.C."/>
            <person name="Dhillon B."/>
            <person name="Glaser F."/>
            <person name="Hesse C.N."/>
            <person name="Kosti I."/>
            <person name="LaButti K."/>
            <person name="Lindquist E.A."/>
            <person name="Lucas S."/>
            <person name="Salamov A.A."/>
            <person name="Bradshaw R.E."/>
            <person name="Ciuffetti L."/>
            <person name="Hamelin R.C."/>
            <person name="Kema G.H.J."/>
            <person name="Lawrence C."/>
            <person name="Scott J.A."/>
            <person name="Spatafora J.W."/>
            <person name="Turgeon B.G."/>
            <person name="de Wit P.J.G.M."/>
            <person name="Zhong S."/>
            <person name="Goodwin S.B."/>
            <person name="Grigoriev I.V."/>
        </authorList>
    </citation>
    <scope>NUCLEOTIDE SEQUENCE [LARGE SCALE GENOMIC DNA]</scope>
    <source>
        <strain evidence="2 3">UAMH 10762</strain>
    </source>
</reference>
<keyword evidence="3" id="KW-1185">Reference proteome</keyword>
<dbReference type="AlphaFoldDB" id="M2MI68"/>
<dbReference type="RefSeq" id="XP_007681889.1">
    <property type="nucleotide sequence ID" value="XM_007683699.1"/>
</dbReference>
<dbReference type="KEGG" id="bcom:BAUCODRAFT_332388"/>
<dbReference type="HOGENOM" id="CLU_1124338_0_0_1"/>
<protein>
    <submittedName>
        <fullName evidence="2">Uncharacterized protein</fullName>
    </submittedName>
</protein>
<accession>M2MI68</accession>